<dbReference type="Proteomes" id="UP000266239">
    <property type="component" value="Unassembled WGS sequence"/>
</dbReference>
<organism evidence="6 8">
    <name type="scientific">Aphanomyces astaci</name>
    <name type="common">Crayfish plague agent</name>
    <dbReference type="NCBI Taxonomy" id="112090"/>
    <lineage>
        <taxon>Eukaryota</taxon>
        <taxon>Sar</taxon>
        <taxon>Stramenopiles</taxon>
        <taxon>Oomycota</taxon>
        <taxon>Saprolegniomycetes</taxon>
        <taxon>Saprolegniales</taxon>
        <taxon>Verrucalvaceae</taxon>
        <taxon>Aphanomyces</taxon>
    </lineage>
</organism>
<evidence type="ECO:0000313" key="8">
    <source>
        <dbReference type="Proteomes" id="UP000266196"/>
    </source>
</evidence>
<protein>
    <recommendedName>
        <fullName evidence="13">DDE Tnp4 domain-containing protein</fullName>
    </recommendedName>
</protein>
<accession>A0A397EHL5</accession>
<evidence type="ECO:0000313" key="5">
    <source>
        <dbReference type="EMBL" id="RHY83414.1"/>
    </source>
</evidence>
<dbReference type="EMBL" id="QUTA01007267">
    <property type="protein sequence ID" value="RHY07742.1"/>
    <property type="molecule type" value="Genomic_DNA"/>
</dbReference>
<dbReference type="EMBL" id="QUTE01018238">
    <property type="protein sequence ID" value="RHY90325.1"/>
    <property type="molecule type" value="Genomic_DNA"/>
</dbReference>
<evidence type="ECO:0000313" key="3">
    <source>
        <dbReference type="EMBL" id="RHY68264.1"/>
    </source>
</evidence>
<evidence type="ECO:0000313" key="2">
    <source>
        <dbReference type="EMBL" id="RHY07742.1"/>
    </source>
</evidence>
<evidence type="ECO:0008006" key="13">
    <source>
        <dbReference type="Google" id="ProtNLM"/>
    </source>
</evidence>
<evidence type="ECO:0000313" key="11">
    <source>
        <dbReference type="Proteomes" id="UP000283543"/>
    </source>
</evidence>
<gene>
    <name evidence="2" type="ORF">DYB25_011878</name>
    <name evidence="5" type="ORF">DYB26_000417</name>
    <name evidence="3" type="ORF">DYB30_011638</name>
    <name evidence="6" type="ORF">DYB31_007181</name>
    <name evidence="4" type="ORF">DYB34_008380</name>
    <name evidence="1" type="ORF">DYB36_008165</name>
</gene>
<evidence type="ECO:0000313" key="10">
    <source>
        <dbReference type="Proteomes" id="UP000266643"/>
    </source>
</evidence>
<dbReference type="Proteomes" id="UP000266196">
    <property type="component" value="Unassembled WGS sequence"/>
</dbReference>
<sequence>MPAARIKWTSKGTQLYWASKSQEREPLVSGVFGFVAGKNLRVQESSCWLHSVFVTGVFCFGLDGTIIWGRHNCPGSWNDREMSRRLQELLDDGSRVAPGMKLASDSAFPVGGLALGRIVTPLKQGDLERYPTECRLGLQTMSDCITSISLDSFLTLLLLLPPFELFVEPFFFALSSAELRLAHAGATGALMARRRERDLVHLDLAFIYKTGT</sequence>
<dbReference type="PANTHER" id="PTHR48471:SF1">
    <property type="entry name" value="DDE TNP4 DOMAIN-CONTAINING PROTEIN"/>
    <property type="match status" value="1"/>
</dbReference>
<evidence type="ECO:0000313" key="4">
    <source>
        <dbReference type="EMBL" id="RHY69432.1"/>
    </source>
</evidence>
<comment type="caution">
    <text evidence="6">The sequence shown here is derived from an EMBL/GenBank/DDBJ whole genome shotgun (WGS) entry which is preliminary data.</text>
</comment>
<evidence type="ECO:0000313" key="9">
    <source>
        <dbReference type="Proteomes" id="UP000266239"/>
    </source>
</evidence>
<dbReference type="PANTHER" id="PTHR48471">
    <property type="entry name" value="DDE TNP4 DOMAIN-CONTAINING PROTEIN"/>
    <property type="match status" value="1"/>
</dbReference>
<dbReference type="Proteomes" id="UP000283543">
    <property type="component" value="Unassembled WGS sequence"/>
</dbReference>
<dbReference type="EMBL" id="QUTF01025535">
    <property type="protein sequence ID" value="RHY83414.1"/>
    <property type="molecule type" value="Genomic_DNA"/>
</dbReference>
<proteinExistence type="predicted"/>
<evidence type="ECO:0000313" key="6">
    <source>
        <dbReference type="EMBL" id="RHY90325.1"/>
    </source>
</evidence>
<dbReference type="Proteomes" id="UP000265427">
    <property type="component" value="Unassembled WGS sequence"/>
</dbReference>
<evidence type="ECO:0000313" key="12">
    <source>
        <dbReference type="Proteomes" id="UP000286510"/>
    </source>
</evidence>
<dbReference type="EMBL" id="QUSZ01006155">
    <property type="protein sequence ID" value="RHY06743.1"/>
    <property type="molecule type" value="Genomic_DNA"/>
</dbReference>
<name>A0A397EHL5_APHAT</name>
<evidence type="ECO:0000313" key="7">
    <source>
        <dbReference type="Proteomes" id="UP000265427"/>
    </source>
</evidence>
<dbReference type="Proteomes" id="UP000266643">
    <property type="component" value="Unassembled WGS sequence"/>
</dbReference>
<reference evidence="7 8" key="1">
    <citation type="submission" date="2018-08" db="EMBL/GenBank/DDBJ databases">
        <title>Aphanomyces genome sequencing and annotation.</title>
        <authorList>
            <person name="Minardi D."/>
            <person name="Oidtmann B."/>
            <person name="Van Der Giezen M."/>
            <person name="Studholme D.J."/>
        </authorList>
    </citation>
    <scope>NUCLEOTIDE SEQUENCE [LARGE SCALE GENOMIC DNA]</scope>
    <source>
        <strain evidence="6 8">197901</strain>
        <strain evidence="3 10">D2</strain>
        <strain evidence="5 12">FDL457</strain>
        <strain evidence="1 7">Kv</strain>
        <strain evidence="4 11">Si</strain>
        <strain evidence="2 9">Yx</strain>
    </source>
</reference>
<evidence type="ECO:0000313" key="1">
    <source>
        <dbReference type="EMBL" id="RHY06743.1"/>
    </source>
</evidence>
<dbReference type="EMBL" id="QUTB01003142">
    <property type="protein sequence ID" value="RHY69432.1"/>
    <property type="molecule type" value="Genomic_DNA"/>
</dbReference>
<dbReference type="EMBL" id="QUTD01004397">
    <property type="protein sequence ID" value="RHY68264.1"/>
    <property type="molecule type" value="Genomic_DNA"/>
</dbReference>
<dbReference type="Proteomes" id="UP000286510">
    <property type="component" value="Unassembled WGS sequence"/>
</dbReference>
<dbReference type="AlphaFoldDB" id="A0A397EHL5"/>